<reference evidence="2 4" key="1">
    <citation type="journal article" date="2012" name="Nature">
        <title>Algal genomes reveal evolutionary mosaicism and the fate of nucleomorphs.</title>
        <authorList>
            <consortium name="DOE Joint Genome Institute"/>
            <person name="Curtis B.A."/>
            <person name="Tanifuji G."/>
            <person name="Burki F."/>
            <person name="Gruber A."/>
            <person name="Irimia M."/>
            <person name="Maruyama S."/>
            <person name="Arias M.C."/>
            <person name="Ball S.G."/>
            <person name="Gile G.H."/>
            <person name="Hirakawa Y."/>
            <person name="Hopkins J.F."/>
            <person name="Kuo A."/>
            <person name="Rensing S.A."/>
            <person name="Schmutz J."/>
            <person name="Symeonidi A."/>
            <person name="Elias M."/>
            <person name="Eveleigh R.J."/>
            <person name="Herman E.K."/>
            <person name="Klute M.J."/>
            <person name="Nakayama T."/>
            <person name="Obornik M."/>
            <person name="Reyes-Prieto A."/>
            <person name="Armbrust E.V."/>
            <person name="Aves S.J."/>
            <person name="Beiko R.G."/>
            <person name="Coutinho P."/>
            <person name="Dacks J.B."/>
            <person name="Durnford D.G."/>
            <person name="Fast N.M."/>
            <person name="Green B.R."/>
            <person name="Grisdale C.J."/>
            <person name="Hempel F."/>
            <person name="Henrissat B."/>
            <person name="Hoppner M.P."/>
            <person name="Ishida K."/>
            <person name="Kim E."/>
            <person name="Koreny L."/>
            <person name="Kroth P.G."/>
            <person name="Liu Y."/>
            <person name="Malik S.B."/>
            <person name="Maier U.G."/>
            <person name="McRose D."/>
            <person name="Mock T."/>
            <person name="Neilson J.A."/>
            <person name="Onodera N.T."/>
            <person name="Poole A.M."/>
            <person name="Pritham E.J."/>
            <person name="Richards T.A."/>
            <person name="Rocap G."/>
            <person name="Roy S.W."/>
            <person name="Sarai C."/>
            <person name="Schaack S."/>
            <person name="Shirato S."/>
            <person name="Slamovits C.H."/>
            <person name="Spencer D.F."/>
            <person name="Suzuki S."/>
            <person name="Worden A.Z."/>
            <person name="Zauner S."/>
            <person name="Barry K."/>
            <person name="Bell C."/>
            <person name="Bharti A.K."/>
            <person name="Crow J.A."/>
            <person name="Grimwood J."/>
            <person name="Kramer R."/>
            <person name="Lindquist E."/>
            <person name="Lucas S."/>
            <person name="Salamov A."/>
            <person name="McFadden G.I."/>
            <person name="Lane C.E."/>
            <person name="Keeling P.J."/>
            <person name="Gray M.W."/>
            <person name="Grigoriev I.V."/>
            <person name="Archibald J.M."/>
        </authorList>
    </citation>
    <scope>NUCLEOTIDE SEQUENCE</scope>
    <source>
        <strain evidence="2 4">CCMP2712</strain>
    </source>
</reference>
<dbReference type="Proteomes" id="UP000011087">
    <property type="component" value="Unassembled WGS sequence"/>
</dbReference>
<evidence type="ECO:0000313" key="2">
    <source>
        <dbReference type="EMBL" id="EKX41124.1"/>
    </source>
</evidence>
<evidence type="ECO:0000313" key="3">
    <source>
        <dbReference type="EnsemblProtists" id="EKX41124"/>
    </source>
</evidence>
<feature type="domain" description="PAS" evidence="1">
    <location>
        <begin position="97"/>
        <end position="192"/>
    </location>
</feature>
<dbReference type="Pfam" id="PF13426">
    <property type="entry name" value="PAS_9"/>
    <property type="match status" value="1"/>
</dbReference>
<dbReference type="InterPro" id="IPR035965">
    <property type="entry name" value="PAS-like_dom_sf"/>
</dbReference>
<dbReference type="InterPro" id="IPR000014">
    <property type="entry name" value="PAS"/>
</dbReference>
<dbReference type="Gene3D" id="3.30.450.20">
    <property type="entry name" value="PAS domain"/>
    <property type="match status" value="1"/>
</dbReference>
<dbReference type="KEGG" id="gtt:GUITHDRAFT_112857"/>
<dbReference type="EMBL" id="JH993026">
    <property type="protein sequence ID" value="EKX41124.1"/>
    <property type="molecule type" value="Genomic_DNA"/>
</dbReference>
<evidence type="ECO:0000313" key="4">
    <source>
        <dbReference type="Proteomes" id="UP000011087"/>
    </source>
</evidence>
<proteinExistence type="predicted"/>
<dbReference type="EnsemblProtists" id="EKX41124">
    <property type="protein sequence ID" value="EKX41124"/>
    <property type="gene ID" value="GUITHDRAFT_112857"/>
</dbReference>
<dbReference type="GeneID" id="17297772"/>
<reference evidence="4" key="2">
    <citation type="submission" date="2012-11" db="EMBL/GenBank/DDBJ databases">
        <authorList>
            <person name="Kuo A."/>
            <person name="Curtis B.A."/>
            <person name="Tanifuji G."/>
            <person name="Burki F."/>
            <person name="Gruber A."/>
            <person name="Irimia M."/>
            <person name="Maruyama S."/>
            <person name="Arias M.C."/>
            <person name="Ball S.G."/>
            <person name="Gile G.H."/>
            <person name="Hirakawa Y."/>
            <person name="Hopkins J.F."/>
            <person name="Rensing S.A."/>
            <person name="Schmutz J."/>
            <person name="Symeonidi A."/>
            <person name="Elias M."/>
            <person name="Eveleigh R.J."/>
            <person name="Herman E.K."/>
            <person name="Klute M.J."/>
            <person name="Nakayama T."/>
            <person name="Obornik M."/>
            <person name="Reyes-Prieto A."/>
            <person name="Armbrust E.V."/>
            <person name="Aves S.J."/>
            <person name="Beiko R.G."/>
            <person name="Coutinho P."/>
            <person name="Dacks J.B."/>
            <person name="Durnford D.G."/>
            <person name="Fast N.M."/>
            <person name="Green B.R."/>
            <person name="Grisdale C."/>
            <person name="Hempe F."/>
            <person name="Henrissat B."/>
            <person name="Hoppner M.P."/>
            <person name="Ishida K.-I."/>
            <person name="Kim E."/>
            <person name="Koreny L."/>
            <person name="Kroth P.G."/>
            <person name="Liu Y."/>
            <person name="Malik S.-B."/>
            <person name="Maier U.G."/>
            <person name="McRose D."/>
            <person name="Mock T."/>
            <person name="Neilson J.A."/>
            <person name="Onodera N.T."/>
            <person name="Poole A.M."/>
            <person name="Pritham E.J."/>
            <person name="Richards T.A."/>
            <person name="Rocap G."/>
            <person name="Roy S.W."/>
            <person name="Sarai C."/>
            <person name="Schaack S."/>
            <person name="Shirato S."/>
            <person name="Slamovits C.H."/>
            <person name="Spencer D.F."/>
            <person name="Suzuki S."/>
            <person name="Worden A.Z."/>
            <person name="Zauner S."/>
            <person name="Barry K."/>
            <person name="Bell C."/>
            <person name="Bharti A.K."/>
            <person name="Crow J.A."/>
            <person name="Grimwood J."/>
            <person name="Kramer R."/>
            <person name="Lindquist E."/>
            <person name="Lucas S."/>
            <person name="Salamov A."/>
            <person name="McFadden G.I."/>
            <person name="Lane C.E."/>
            <person name="Keeling P.J."/>
            <person name="Gray M.W."/>
            <person name="Grigoriev I.V."/>
            <person name="Archibald J.M."/>
        </authorList>
    </citation>
    <scope>NUCLEOTIDE SEQUENCE</scope>
    <source>
        <strain evidence="4">CCMP2712</strain>
    </source>
</reference>
<accession>L1IYZ1</accession>
<keyword evidence="4" id="KW-1185">Reference proteome</keyword>
<sequence length="403" mass="45970">MFNWTSSELVIGRGCSLMYGPQTDLLKMHEIICGASDKKRPGVQFASLYKSDSSQLFAHIKAKQMTTGDGKFSVLYMMRCDTMHMYQAVSHADVPKAVITASKPGRLVFVNDQFVSTFGFSKKQAERSSIRMIQGPRTNPGTWKNIFKRIQTGFEHEDWVMVYSSDCREIMCHIHAYPVVDGIGRASCVMVMFEVCSDSNPFPIDQDSAIHFRRSEIASSSISSASEDSKRSNCMIGECSNISSSKSPIALSDFETERERQKVRAIYNRTIGVQLQEEVKKMPRTRKLLYDSGDCCRRRGVCDSMTSLKKRKLKSWIQKRRSLQLHVGYKPDMGSLNTFDDGQNHVMDDGKCIFALILEFLWMIYRLIASALGIPIREDEDDDMPHYNECQTKRVFENWIHLG</sequence>
<dbReference type="HOGENOM" id="CLU_684172_0_0_1"/>
<dbReference type="PaxDb" id="55529-EKX41124"/>
<dbReference type="RefSeq" id="XP_005828104.1">
    <property type="nucleotide sequence ID" value="XM_005828047.1"/>
</dbReference>
<dbReference type="SUPFAM" id="SSF55785">
    <property type="entry name" value="PYP-like sensor domain (PAS domain)"/>
    <property type="match status" value="1"/>
</dbReference>
<reference evidence="3" key="3">
    <citation type="submission" date="2016-03" db="UniProtKB">
        <authorList>
            <consortium name="EnsemblProtists"/>
        </authorList>
    </citation>
    <scope>IDENTIFICATION</scope>
</reference>
<name>L1IYZ1_GUITC</name>
<gene>
    <name evidence="2" type="ORF">GUITHDRAFT_112857</name>
</gene>
<evidence type="ECO:0000259" key="1">
    <source>
        <dbReference type="Pfam" id="PF13426"/>
    </source>
</evidence>
<organism evidence="2">
    <name type="scientific">Guillardia theta (strain CCMP2712)</name>
    <name type="common">Cryptophyte</name>
    <dbReference type="NCBI Taxonomy" id="905079"/>
    <lineage>
        <taxon>Eukaryota</taxon>
        <taxon>Cryptophyceae</taxon>
        <taxon>Pyrenomonadales</taxon>
        <taxon>Geminigeraceae</taxon>
        <taxon>Guillardia</taxon>
    </lineage>
</organism>
<dbReference type="AlphaFoldDB" id="L1IYZ1"/>
<protein>
    <recommendedName>
        <fullName evidence="1">PAS domain-containing protein</fullName>
    </recommendedName>
</protein>